<dbReference type="PANTHER" id="PTHR13166:SF7">
    <property type="entry name" value="LYR MOTIF-CONTAINING PROTEIN 4"/>
    <property type="match status" value="1"/>
</dbReference>
<name>A0AAV1JI40_9NEOP</name>
<dbReference type="InterPro" id="IPR045297">
    <property type="entry name" value="Complex1_LYR_LYRM4"/>
</dbReference>
<organism evidence="3 4">
    <name type="scientific">Leptosia nina</name>
    <dbReference type="NCBI Taxonomy" id="320188"/>
    <lineage>
        <taxon>Eukaryota</taxon>
        <taxon>Metazoa</taxon>
        <taxon>Ecdysozoa</taxon>
        <taxon>Arthropoda</taxon>
        <taxon>Hexapoda</taxon>
        <taxon>Insecta</taxon>
        <taxon>Pterygota</taxon>
        <taxon>Neoptera</taxon>
        <taxon>Endopterygota</taxon>
        <taxon>Lepidoptera</taxon>
        <taxon>Glossata</taxon>
        <taxon>Ditrysia</taxon>
        <taxon>Papilionoidea</taxon>
        <taxon>Pieridae</taxon>
        <taxon>Pierinae</taxon>
        <taxon>Leptosia</taxon>
    </lineage>
</organism>
<dbReference type="CDD" id="cd20264">
    <property type="entry name" value="Complex1_LYR_LYRM4"/>
    <property type="match status" value="1"/>
</dbReference>
<reference evidence="3 4" key="1">
    <citation type="submission" date="2023-11" db="EMBL/GenBank/DDBJ databases">
        <authorList>
            <person name="Okamura Y."/>
        </authorList>
    </citation>
    <scope>NUCLEOTIDE SEQUENCE [LARGE SCALE GENOMIC DNA]</scope>
</reference>
<dbReference type="InterPro" id="IPR008011">
    <property type="entry name" value="Complex1_LYR_dom"/>
</dbReference>
<accession>A0AAV1JI40</accession>
<dbReference type="AlphaFoldDB" id="A0AAV1JI40"/>
<comment type="caution">
    <text evidence="3">The sequence shown here is derived from an EMBL/GenBank/DDBJ whole genome shotgun (WGS) entry which is preliminary data.</text>
</comment>
<dbReference type="GO" id="GO:0016226">
    <property type="term" value="P:iron-sulfur cluster assembly"/>
    <property type="evidence" value="ECO:0007669"/>
    <property type="project" value="InterPro"/>
</dbReference>
<protein>
    <recommendedName>
        <fullName evidence="2">Complex 1 LYR protein domain-containing protein</fullName>
    </recommendedName>
</protein>
<proteinExistence type="inferred from homology"/>
<evidence type="ECO:0000256" key="1">
    <source>
        <dbReference type="ARBA" id="ARBA00009508"/>
    </source>
</evidence>
<dbReference type="Proteomes" id="UP001497472">
    <property type="component" value="Unassembled WGS sequence"/>
</dbReference>
<evidence type="ECO:0000313" key="4">
    <source>
        <dbReference type="Proteomes" id="UP001497472"/>
    </source>
</evidence>
<sequence length="88" mass="10393">MASSVSKIQILALYKSLMRESQNFPNYNFRSYALRRVRDAFRESKFLTDAKAINKQIEFAKENLQMIKRQTIIGNMFKTDKLVIENLQ</sequence>
<dbReference type="Pfam" id="PF05347">
    <property type="entry name" value="Complex1_LYR"/>
    <property type="match status" value="1"/>
</dbReference>
<feature type="domain" description="Complex 1 LYR protein" evidence="2">
    <location>
        <begin position="9"/>
        <end position="66"/>
    </location>
</feature>
<comment type="similarity">
    <text evidence="1">Belongs to the complex I LYR family.</text>
</comment>
<evidence type="ECO:0000259" key="2">
    <source>
        <dbReference type="Pfam" id="PF05347"/>
    </source>
</evidence>
<keyword evidence="4" id="KW-1185">Reference proteome</keyword>
<gene>
    <name evidence="3" type="ORF">LNINA_LOCUS8403</name>
</gene>
<evidence type="ECO:0000313" key="3">
    <source>
        <dbReference type="EMBL" id="CAK1549067.1"/>
    </source>
</evidence>
<dbReference type="GO" id="GO:1990221">
    <property type="term" value="C:L-cysteine desulfurase complex"/>
    <property type="evidence" value="ECO:0007669"/>
    <property type="project" value="TreeGrafter"/>
</dbReference>
<dbReference type="InterPro" id="IPR051522">
    <property type="entry name" value="ISC_assembly_LYR"/>
</dbReference>
<dbReference type="PANTHER" id="PTHR13166">
    <property type="entry name" value="PROTEIN C6ORF149"/>
    <property type="match status" value="1"/>
</dbReference>
<dbReference type="EMBL" id="CAVLEF010000011">
    <property type="protein sequence ID" value="CAK1549067.1"/>
    <property type="molecule type" value="Genomic_DNA"/>
</dbReference>
<dbReference type="GO" id="GO:0005739">
    <property type="term" value="C:mitochondrion"/>
    <property type="evidence" value="ECO:0007669"/>
    <property type="project" value="TreeGrafter"/>
</dbReference>